<proteinExistence type="predicted"/>
<protein>
    <submittedName>
        <fullName evidence="1">Uncharacterized protein</fullName>
    </submittedName>
</protein>
<dbReference type="AlphaFoldDB" id="A0A0J8AZ22"/>
<dbReference type="Proteomes" id="UP000035740">
    <property type="component" value="Unassembled WGS sequence"/>
</dbReference>
<accession>A0A0J8AZ22</accession>
<keyword evidence="2" id="KW-1185">Reference proteome</keyword>
<sequence length="171" mass="18719">MAVLLTYRLWAPFIERVLLLLIIIHISRIRAAPLQCSDFANDIVVTKSPVPGNVTLAITQTINGSDAFDYLCYCIAFPVGNRLISLADITGLNVTNANVNPTLSSSFGLTLPIANSRRASTYIVTAMLNQSKSTESTRPVPSKRATVQLDRILRKPGSIRLILLAYAVPRH</sequence>
<evidence type="ECO:0000313" key="2">
    <source>
        <dbReference type="Proteomes" id="UP000035740"/>
    </source>
</evidence>
<gene>
    <name evidence="1" type="ORF">BVRB_026190</name>
</gene>
<evidence type="ECO:0000313" key="1">
    <source>
        <dbReference type="EMBL" id="KMS93961.1"/>
    </source>
</evidence>
<dbReference type="EMBL" id="KQ097352">
    <property type="protein sequence ID" value="KMS93961.1"/>
    <property type="molecule type" value="Genomic_DNA"/>
</dbReference>
<organism evidence="1 2">
    <name type="scientific">Beta vulgaris subsp. vulgaris</name>
    <name type="common">Beet</name>
    <dbReference type="NCBI Taxonomy" id="3555"/>
    <lineage>
        <taxon>Eukaryota</taxon>
        <taxon>Viridiplantae</taxon>
        <taxon>Streptophyta</taxon>
        <taxon>Embryophyta</taxon>
        <taxon>Tracheophyta</taxon>
        <taxon>Spermatophyta</taxon>
        <taxon>Magnoliopsida</taxon>
        <taxon>eudicotyledons</taxon>
        <taxon>Gunneridae</taxon>
        <taxon>Pentapetalae</taxon>
        <taxon>Caryophyllales</taxon>
        <taxon>Chenopodiaceae</taxon>
        <taxon>Betoideae</taxon>
        <taxon>Beta</taxon>
    </lineage>
</organism>
<reference evidence="1 2" key="1">
    <citation type="journal article" date="2014" name="Nature">
        <title>The genome of the recently domesticated crop plant sugar beet (Beta vulgaris).</title>
        <authorList>
            <person name="Dohm J.C."/>
            <person name="Minoche A.E."/>
            <person name="Holtgrawe D."/>
            <person name="Capella-Gutierrez S."/>
            <person name="Zakrzewski F."/>
            <person name="Tafer H."/>
            <person name="Rupp O."/>
            <person name="Sorensen T.R."/>
            <person name="Stracke R."/>
            <person name="Reinhardt R."/>
            <person name="Goesmann A."/>
            <person name="Kraft T."/>
            <person name="Schulz B."/>
            <person name="Stadler P.F."/>
            <person name="Schmidt T."/>
            <person name="Gabaldon T."/>
            <person name="Lehrach H."/>
            <person name="Weisshaar B."/>
            <person name="Himmelbauer H."/>
        </authorList>
    </citation>
    <scope>NUCLEOTIDE SEQUENCE [LARGE SCALE GENOMIC DNA]</scope>
    <source>
        <tissue evidence="1">Taproot</tissue>
    </source>
</reference>
<name>A0A0J8AZ22_BETVV</name>
<dbReference type="Gramene" id="KMS93961">
    <property type="protein sequence ID" value="KMS93961"/>
    <property type="gene ID" value="BVRB_026190"/>
</dbReference>